<reference evidence="2 3" key="1">
    <citation type="journal article" date="2015" name="Genome Announc.">
        <title>Expanding the biotechnology potential of lactobacilli through comparative genomics of 213 strains and associated genera.</title>
        <authorList>
            <person name="Sun Z."/>
            <person name="Harris H.M."/>
            <person name="McCann A."/>
            <person name="Guo C."/>
            <person name="Argimon S."/>
            <person name="Zhang W."/>
            <person name="Yang X."/>
            <person name="Jeffery I.B."/>
            <person name="Cooney J.C."/>
            <person name="Kagawa T.F."/>
            <person name="Liu W."/>
            <person name="Song Y."/>
            <person name="Salvetti E."/>
            <person name="Wrobel A."/>
            <person name="Rasinkangas P."/>
            <person name="Parkhill J."/>
            <person name="Rea M.C."/>
            <person name="O'Sullivan O."/>
            <person name="Ritari J."/>
            <person name="Douillard F.P."/>
            <person name="Paul Ross R."/>
            <person name="Yang R."/>
            <person name="Briner A.E."/>
            <person name="Felis G.E."/>
            <person name="de Vos W.M."/>
            <person name="Barrangou R."/>
            <person name="Klaenhammer T.R."/>
            <person name="Caufield P.W."/>
            <person name="Cui Y."/>
            <person name="Zhang H."/>
            <person name="O'Toole P.W."/>
        </authorList>
    </citation>
    <scope>NUCLEOTIDE SEQUENCE [LARGE SCALE GENOMIC DNA]</scope>
    <source>
        <strain evidence="2 3">DSM 20253</strain>
    </source>
</reference>
<dbReference type="AlphaFoldDB" id="A0A0R2DEK1"/>
<name>A0A0R2DEK1_9LACO</name>
<keyword evidence="1" id="KW-0812">Transmembrane</keyword>
<feature type="transmembrane region" description="Helical" evidence="1">
    <location>
        <begin position="46"/>
        <end position="66"/>
    </location>
</feature>
<keyword evidence="1" id="KW-0472">Membrane</keyword>
<dbReference type="NCBIfam" id="TIGR02327">
    <property type="entry name" value="int_mem_ywzB"/>
    <property type="match status" value="1"/>
</dbReference>
<dbReference type="EMBL" id="AYYI01000030">
    <property type="protein sequence ID" value="KRM98588.1"/>
    <property type="molecule type" value="Genomic_DNA"/>
</dbReference>
<dbReference type="RefSeq" id="WP_057873752.1">
    <property type="nucleotide sequence ID" value="NZ_AYYI01000030.1"/>
</dbReference>
<accession>A0A0R2DEK1</accession>
<protein>
    <recommendedName>
        <fullName evidence="4">DUF1146 domain-containing protein</fullName>
    </recommendedName>
</protein>
<evidence type="ECO:0000256" key="1">
    <source>
        <dbReference type="SAM" id="Phobius"/>
    </source>
</evidence>
<comment type="caution">
    <text evidence="2">The sequence shown here is derived from an EMBL/GenBank/DDBJ whole genome shotgun (WGS) entry which is preliminary data.</text>
</comment>
<evidence type="ECO:0000313" key="3">
    <source>
        <dbReference type="Proteomes" id="UP000051638"/>
    </source>
</evidence>
<dbReference type="PATRIC" id="fig|1423796.3.peg.1207"/>
<dbReference type="Proteomes" id="UP000051638">
    <property type="component" value="Unassembled WGS sequence"/>
</dbReference>
<keyword evidence="3" id="KW-1185">Reference proteome</keyword>
<feature type="transmembrane region" description="Helical" evidence="1">
    <location>
        <begin position="6"/>
        <end position="26"/>
    </location>
</feature>
<organism evidence="2 3">
    <name type="scientific">Loigolactobacillus rennini DSM 20253</name>
    <dbReference type="NCBI Taxonomy" id="1423796"/>
    <lineage>
        <taxon>Bacteria</taxon>
        <taxon>Bacillati</taxon>
        <taxon>Bacillota</taxon>
        <taxon>Bacilli</taxon>
        <taxon>Lactobacillales</taxon>
        <taxon>Lactobacillaceae</taxon>
        <taxon>Loigolactobacillus</taxon>
    </lineage>
</organism>
<sequence>MQNIGIQALITLACYFVFTGVSFWALQAVRFDQLLRRGHVPQAQTLFIILAAVLGYLCSSFFLNFIDNTRNLIFLLR</sequence>
<dbReference type="OrthoDB" id="1651016at2"/>
<dbReference type="Pfam" id="PF06612">
    <property type="entry name" value="DUF1146"/>
    <property type="match status" value="1"/>
</dbReference>
<dbReference type="InterPro" id="IPR009526">
    <property type="entry name" value="DUF1146"/>
</dbReference>
<evidence type="ECO:0000313" key="2">
    <source>
        <dbReference type="EMBL" id="KRM98588.1"/>
    </source>
</evidence>
<dbReference type="STRING" id="1423796.FC24_GL001182"/>
<gene>
    <name evidence="2" type="ORF">FC24_GL001182</name>
</gene>
<evidence type="ECO:0008006" key="4">
    <source>
        <dbReference type="Google" id="ProtNLM"/>
    </source>
</evidence>
<keyword evidence="1" id="KW-1133">Transmembrane helix</keyword>
<proteinExistence type="predicted"/>